<dbReference type="AlphaFoldDB" id="A0A1G9F4Z9"/>
<feature type="domain" description="CAAX prenyl protease 2/Lysostaphin resistance protein A-like" evidence="2">
    <location>
        <begin position="186"/>
        <end position="274"/>
    </location>
</feature>
<dbReference type="Proteomes" id="UP000198510">
    <property type="component" value="Unassembled WGS sequence"/>
</dbReference>
<evidence type="ECO:0000313" key="4">
    <source>
        <dbReference type="Proteomes" id="UP000198510"/>
    </source>
</evidence>
<name>A0A1G9F4Z9_9BACT</name>
<dbReference type="PANTHER" id="PTHR43592:SF15">
    <property type="entry name" value="CAAX AMINO TERMINAL PROTEASE FAMILY PROTEIN"/>
    <property type="match status" value="1"/>
</dbReference>
<accession>A0A1G9F4Z9</accession>
<feature type="transmembrane region" description="Helical" evidence="1">
    <location>
        <begin position="300"/>
        <end position="317"/>
    </location>
</feature>
<feature type="transmembrane region" description="Helical" evidence="1">
    <location>
        <begin position="82"/>
        <end position="101"/>
    </location>
</feature>
<evidence type="ECO:0000313" key="3">
    <source>
        <dbReference type="EMBL" id="SDK83375.1"/>
    </source>
</evidence>
<feature type="transmembrane region" description="Helical" evidence="1">
    <location>
        <begin position="184"/>
        <end position="202"/>
    </location>
</feature>
<gene>
    <name evidence="3" type="ORF">SAMN05421823_103673</name>
</gene>
<evidence type="ECO:0000256" key="1">
    <source>
        <dbReference type="SAM" id="Phobius"/>
    </source>
</evidence>
<keyword evidence="1" id="KW-1133">Transmembrane helix</keyword>
<dbReference type="OrthoDB" id="1523022at2"/>
<evidence type="ECO:0000259" key="2">
    <source>
        <dbReference type="Pfam" id="PF02517"/>
    </source>
</evidence>
<protein>
    <recommendedName>
        <fullName evidence="2">CAAX prenyl protease 2/Lysostaphin resistance protein A-like domain-containing protein</fullName>
    </recommendedName>
</protein>
<dbReference type="STRING" id="1075417.SAMN05421823_103673"/>
<dbReference type="GO" id="GO:0004175">
    <property type="term" value="F:endopeptidase activity"/>
    <property type="evidence" value="ECO:0007669"/>
    <property type="project" value="UniProtKB-ARBA"/>
</dbReference>
<feature type="transmembrane region" description="Helical" evidence="1">
    <location>
        <begin position="223"/>
        <end position="256"/>
    </location>
</feature>
<dbReference type="InterPro" id="IPR003675">
    <property type="entry name" value="Rce1/LyrA-like_dom"/>
</dbReference>
<feature type="transmembrane region" description="Helical" evidence="1">
    <location>
        <begin position="122"/>
        <end position="145"/>
    </location>
</feature>
<feature type="transmembrane region" description="Helical" evidence="1">
    <location>
        <begin position="36"/>
        <end position="62"/>
    </location>
</feature>
<dbReference type="Pfam" id="PF02517">
    <property type="entry name" value="Rce1-like"/>
    <property type="match status" value="1"/>
</dbReference>
<dbReference type="RefSeq" id="WP_089681661.1">
    <property type="nucleotide sequence ID" value="NZ_FNFO01000003.1"/>
</dbReference>
<organism evidence="3 4">
    <name type="scientific">Catalinimonas alkaloidigena</name>
    <dbReference type="NCBI Taxonomy" id="1075417"/>
    <lineage>
        <taxon>Bacteria</taxon>
        <taxon>Pseudomonadati</taxon>
        <taxon>Bacteroidota</taxon>
        <taxon>Cytophagia</taxon>
        <taxon>Cytophagales</taxon>
        <taxon>Catalimonadaceae</taxon>
        <taxon>Catalinimonas</taxon>
    </lineage>
</organism>
<proteinExistence type="predicted"/>
<dbReference type="GO" id="GO:0080120">
    <property type="term" value="P:CAAX-box protein maturation"/>
    <property type="evidence" value="ECO:0007669"/>
    <property type="project" value="UniProtKB-ARBA"/>
</dbReference>
<reference evidence="3 4" key="1">
    <citation type="submission" date="2016-10" db="EMBL/GenBank/DDBJ databases">
        <authorList>
            <person name="de Groot N.N."/>
        </authorList>
    </citation>
    <scope>NUCLEOTIDE SEQUENCE [LARGE SCALE GENOMIC DNA]</scope>
    <source>
        <strain evidence="3 4">DSM 25186</strain>
    </source>
</reference>
<keyword evidence="4" id="KW-1185">Reference proteome</keyword>
<keyword evidence="1" id="KW-0812">Transmembrane</keyword>
<dbReference type="EMBL" id="FNFO01000003">
    <property type="protein sequence ID" value="SDK83375.1"/>
    <property type="molecule type" value="Genomic_DNA"/>
</dbReference>
<dbReference type="PANTHER" id="PTHR43592">
    <property type="entry name" value="CAAX AMINO TERMINAL PROTEASE"/>
    <property type="match status" value="1"/>
</dbReference>
<sequence>MSEYKITQSGAFSDGRYASDQPGVQPPYWNRRPAPFYMLIIYVGIGFILAAILQLLVLAPFVDFNLTRMGDVMTVPDEFPNARIAILLAQGVSALCIFVLAPLAYLRWQERQPLRALSPGPLLPVGVLLAFAVTLIALPANAFFIEWNQNVELPSWLTPVQTWAREKEDSLAELTEYITNFEGAGQFLLALLVIAVIPAFGEELLFRGLLQNRLTRALRNPHVAIWLTAFVFSFFHFQFFGLIPRMLLGALLGYLYYWSGNLWMSVAAHFCNNGFTLLMLYLYQQDAIGVNLESPEGTPLHYSLLAGVGVAAMLFLFRRQFRPAA</sequence>
<keyword evidence="1" id="KW-0472">Membrane</keyword>